<dbReference type="EC" id="3.5.1.53" evidence="4"/>
<protein>
    <submittedName>
        <fullName evidence="4">N-carbamoylputrescine amidase</fullName>
        <ecNumber evidence="4">3.5.1.53</ecNumber>
    </submittedName>
</protein>
<gene>
    <name evidence="4" type="primary">aguB</name>
    <name evidence="4" type="ORF">IAD25_01155</name>
</gene>
<accession>A0A9D1SUG9</accession>
<reference evidence="4" key="2">
    <citation type="journal article" date="2021" name="PeerJ">
        <title>Extensive microbial diversity within the chicken gut microbiome revealed by metagenomics and culture.</title>
        <authorList>
            <person name="Gilroy R."/>
            <person name="Ravi A."/>
            <person name="Getino M."/>
            <person name="Pursley I."/>
            <person name="Horton D.L."/>
            <person name="Alikhan N.F."/>
            <person name="Baker D."/>
            <person name="Gharbi K."/>
            <person name="Hall N."/>
            <person name="Watson M."/>
            <person name="Adriaenssens E.M."/>
            <person name="Foster-Nyarko E."/>
            <person name="Jarju S."/>
            <person name="Secka A."/>
            <person name="Antonio M."/>
            <person name="Oren A."/>
            <person name="Chaudhuri R.R."/>
            <person name="La Ragione R."/>
            <person name="Hildebrand F."/>
            <person name="Pallen M.J."/>
        </authorList>
    </citation>
    <scope>NUCLEOTIDE SEQUENCE</scope>
    <source>
        <strain evidence="4">ChiSjej4B22-8349</strain>
    </source>
</reference>
<dbReference type="EMBL" id="DVOB01000029">
    <property type="protein sequence ID" value="HIU95307.1"/>
    <property type="molecule type" value="Genomic_DNA"/>
</dbReference>
<dbReference type="PANTHER" id="PTHR43674:SF2">
    <property type="entry name" value="BETA-UREIDOPROPIONASE"/>
    <property type="match status" value="1"/>
</dbReference>
<dbReference type="InterPro" id="IPR017755">
    <property type="entry name" value="N-carbamoylputrescine_amidase"/>
</dbReference>
<dbReference type="PROSITE" id="PS50263">
    <property type="entry name" value="CN_HYDROLASE"/>
    <property type="match status" value="1"/>
</dbReference>
<proteinExistence type="inferred from homology"/>
<dbReference type="GO" id="GO:0033388">
    <property type="term" value="P:putrescine biosynthetic process from arginine"/>
    <property type="evidence" value="ECO:0007669"/>
    <property type="project" value="TreeGrafter"/>
</dbReference>
<reference evidence="4" key="1">
    <citation type="submission" date="2020-10" db="EMBL/GenBank/DDBJ databases">
        <authorList>
            <person name="Gilroy R."/>
        </authorList>
    </citation>
    <scope>NUCLEOTIDE SEQUENCE</scope>
    <source>
        <strain evidence="4">ChiSjej4B22-8349</strain>
    </source>
</reference>
<evidence type="ECO:0000256" key="2">
    <source>
        <dbReference type="ARBA" id="ARBA00034122"/>
    </source>
</evidence>
<dbReference type="Pfam" id="PF00795">
    <property type="entry name" value="CN_hydrolase"/>
    <property type="match status" value="1"/>
</dbReference>
<dbReference type="PANTHER" id="PTHR43674">
    <property type="entry name" value="NITRILASE C965.09-RELATED"/>
    <property type="match status" value="1"/>
</dbReference>
<evidence type="ECO:0000256" key="1">
    <source>
        <dbReference type="ARBA" id="ARBA00022801"/>
    </source>
</evidence>
<dbReference type="CDD" id="cd07573">
    <property type="entry name" value="CPA"/>
    <property type="match status" value="1"/>
</dbReference>
<dbReference type="Gene3D" id="3.60.110.10">
    <property type="entry name" value="Carbon-nitrogen hydrolase"/>
    <property type="match status" value="1"/>
</dbReference>
<dbReference type="InterPro" id="IPR050345">
    <property type="entry name" value="Aliph_Amidase/BUP"/>
</dbReference>
<dbReference type="InterPro" id="IPR036526">
    <property type="entry name" value="C-N_Hydrolase_sf"/>
</dbReference>
<evidence type="ECO:0000313" key="4">
    <source>
        <dbReference type="EMBL" id="HIU95307.1"/>
    </source>
</evidence>
<dbReference type="SUPFAM" id="SSF56317">
    <property type="entry name" value="Carbon-nitrogen hydrolase"/>
    <property type="match status" value="1"/>
</dbReference>
<organism evidence="4 5">
    <name type="scientific">Candidatus Allocopromorpha excrementipullorum</name>
    <dbReference type="NCBI Taxonomy" id="2840743"/>
    <lineage>
        <taxon>Bacteria</taxon>
        <taxon>Bacillati</taxon>
        <taxon>Bacillota</taxon>
        <taxon>Clostridia</taxon>
        <taxon>Eubacteriales</taxon>
        <taxon>Eubacteriaceae</taxon>
        <taxon>Eubacteriaceae incertae sedis</taxon>
        <taxon>Candidatus Allocopromorpha</taxon>
    </lineage>
</organism>
<dbReference type="AlphaFoldDB" id="A0A9D1SUG9"/>
<keyword evidence="1 4" id="KW-0378">Hydrolase</keyword>
<feature type="domain" description="CN hydrolase" evidence="3">
    <location>
        <begin position="4"/>
        <end position="263"/>
    </location>
</feature>
<evidence type="ECO:0000259" key="3">
    <source>
        <dbReference type="PROSITE" id="PS50263"/>
    </source>
</evidence>
<comment type="similarity">
    <text evidence="2">Belongs to the carbon-nitrogen hydrolase superfamily.</text>
</comment>
<dbReference type="InterPro" id="IPR003010">
    <property type="entry name" value="C-N_Hydrolase"/>
</dbReference>
<dbReference type="NCBIfam" id="TIGR03381">
    <property type="entry name" value="agmatine_aguB"/>
    <property type="match status" value="1"/>
</dbReference>
<comment type="caution">
    <text evidence="4">The sequence shown here is derived from an EMBL/GenBank/DDBJ whole genome shotgun (WGS) entry which is preliminary data.</text>
</comment>
<evidence type="ECO:0000313" key="5">
    <source>
        <dbReference type="Proteomes" id="UP000824130"/>
    </source>
</evidence>
<dbReference type="GO" id="GO:0050126">
    <property type="term" value="F:N-carbamoylputrescine amidase activity"/>
    <property type="evidence" value="ECO:0007669"/>
    <property type="project" value="UniProtKB-EC"/>
</dbReference>
<sequence>MRKVTVAATQMACGTNMEENISNAEKLVRDAASKGANIIQLQELFATQYFAQEVNYDHLAIARPAEGHPMLEKMSRLAKELSVVIPVSFYEEAGNCRFNSIMIIDADGRQLGIYRKTHIPDDPGYYEKFYFSPGDLGFKVWDTAYAKIGVGICWDQWFPEAARAMALKGAEFLLYPTAIGTFAVPPEQVEHEMLDYDHWQNVMLGHAAANMIPVIASNRVGVEEMGGTAIKFWGASFISDNRGNKLQEASVEGEAVLTAQFDMEELAAYRQEVCVFRDRRPAAYETLFTLDGVHKSI</sequence>
<name>A0A9D1SUG9_9FIRM</name>
<dbReference type="Proteomes" id="UP000824130">
    <property type="component" value="Unassembled WGS sequence"/>
</dbReference>